<comment type="caution">
    <text evidence="4">The sequence shown here is derived from an EMBL/GenBank/DDBJ whole genome shotgun (WGS) entry which is preliminary data.</text>
</comment>
<dbReference type="Gene3D" id="3.40.50.150">
    <property type="entry name" value="Vaccinia Virus protein VP39"/>
    <property type="match status" value="1"/>
</dbReference>
<feature type="domain" description="23S rRNA (guanine(745)-N(1))-methyltransferase N-terminal" evidence="3">
    <location>
        <begin position="10"/>
        <end position="45"/>
    </location>
</feature>
<dbReference type="Pfam" id="PF08241">
    <property type="entry name" value="Methyltransf_11"/>
    <property type="match status" value="1"/>
</dbReference>
<name>A0ABN2AAU0_9ACTN</name>
<dbReference type="SUPFAM" id="SSF53335">
    <property type="entry name" value="S-adenosyl-L-methionine-dependent methyltransferases"/>
    <property type="match status" value="1"/>
</dbReference>
<protein>
    <submittedName>
        <fullName evidence="4">Methyltransferase domain-containing protein</fullName>
    </submittedName>
</protein>
<evidence type="ECO:0000259" key="3">
    <source>
        <dbReference type="Pfam" id="PF21302"/>
    </source>
</evidence>
<dbReference type="InterPro" id="IPR013216">
    <property type="entry name" value="Methyltransf_11"/>
</dbReference>
<dbReference type="Pfam" id="PF21302">
    <property type="entry name" value="Zn_ribbon_RlmA"/>
    <property type="match status" value="1"/>
</dbReference>
<evidence type="ECO:0000313" key="5">
    <source>
        <dbReference type="Proteomes" id="UP001500363"/>
    </source>
</evidence>
<proteinExistence type="predicted"/>
<evidence type="ECO:0000313" key="4">
    <source>
        <dbReference type="EMBL" id="GAA1514477.1"/>
    </source>
</evidence>
<evidence type="ECO:0000259" key="2">
    <source>
        <dbReference type="Pfam" id="PF08241"/>
    </source>
</evidence>
<dbReference type="InterPro" id="IPR029063">
    <property type="entry name" value="SAM-dependent_MTases_sf"/>
</dbReference>
<feature type="region of interest" description="Disordered" evidence="1">
    <location>
        <begin position="96"/>
        <end position="127"/>
    </location>
</feature>
<accession>A0ABN2AAU0</accession>
<organism evidence="4 5">
    <name type="scientific">Kribbella lupini</name>
    <dbReference type="NCBI Taxonomy" id="291602"/>
    <lineage>
        <taxon>Bacteria</taxon>
        <taxon>Bacillati</taxon>
        <taxon>Actinomycetota</taxon>
        <taxon>Actinomycetes</taxon>
        <taxon>Propionibacteriales</taxon>
        <taxon>Kribbellaceae</taxon>
        <taxon>Kribbella</taxon>
    </lineage>
</organism>
<dbReference type="InterPro" id="IPR048647">
    <property type="entry name" value="RlmA_N"/>
</dbReference>
<keyword evidence="5" id="KW-1185">Reference proteome</keyword>
<sequence length="315" mass="33593">MRADLVSVLRCPVCGDGLELRDRTARCGLGHAYDLAKQGYLNLLPSASTGIDGDSAEMVDARAEFLSRGWYAPIREALVDSLPKVERASADAFLGRGSDLQDPAEGGDAQRPVVDGDTLRPPVDGGGPRPLAVEVGAGTAYYLAGVIDAGWRGIAVDVSRYAARRAAKVDPGIGSVVADAWRGLPLRDGVADVVLDVFAPRNAGEMARVLAPGGTLLVVTPNQRHLTELIDVLGMVSVDGEKERRLVESLAGFERVEQRVVETAMRLDHEAIEQLVGMTPSARHVDRRARAERIGVLADPTEVTLSVTVSSWRTA</sequence>
<keyword evidence="4" id="KW-0489">Methyltransferase</keyword>
<dbReference type="PIRSF" id="PIRSF018249">
    <property type="entry name" value="MyrA_prd"/>
    <property type="match status" value="1"/>
</dbReference>
<dbReference type="InterPro" id="IPR016718">
    <property type="entry name" value="rRNA_m1G-MeTrfase_A_prd"/>
</dbReference>
<dbReference type="CDD" id="cd02440">
    <property type="entry name" value="AdoMet_MTases"/>
    <property type="match status" value="1"/>
</dbReference>
<gene>
    <name evidence="4" type="ORF">GCM10009741_11090</name>
</gene>
<dbReference type="GO" id="GO:0008168">
    <property type="term" value="F:methyltransferase activity"/>
    <property type="evidence" value="ECO:0007669"/>
    <property type="project" value="UniProtKB-KW"/>
</dbReference>
<evidence type="ECO:0000256" key="1">
    <source>
        <dbReference type="SAM" id="MobiDB-lite"/>
    </source>
</evidence>
<dbReference type="Proteomes" id="UP001500363">
    <property type="component" value="Unassembled WGS sequence"/>
</dbReference>
<dbReference type="GO" id="GO:0032259">
    <property type="term" value="P:methylation"/>
    <property type="evidence" value="ECO:0007669"/>
    <property type="project" value="UniProtKB-KW"/>
</dbReference>
<keyword evidence="4" id="KW-0808">Transferase</keyword>
<reference evidence="4 5" key="1">
    <citation type="journal article" date="2019" name="Int. J. Syst. Evol. Microbiol.">
        <title>The Global Catalogue of Microorganisms (GCM) 10K type strain sequencing project: providing services to taxonomists for standard genome sequencing and annotation.</title>
        <authorList>
            <consortium name="The Broad Institute Genomics Platform"/>
            <consortium name="The Broad Institute Genome Sequencing Center for Infectious Disease"/>
            <person name="Wu L."/>
            <person name="Ma J."/>
        </authorList>
    </citation>
    <scope>NUCLEOTIDE SEQUENCE [LARGE SCALE GENOMIC DNA]</scope>
    <source>
        <strain evidence="4 5">JCM 14303</strain>
    </source>
</reference>
<dbReference type="EMBL" id="BAAANC010000001">
    <property type="protein sequence ID" value="GAA1514477.1"/>
    <property type="molecule type" value="Genomic_DNA"/>
</dbReference>
<feature type="domain" description="Methyltransferase type 11" evidence="2">
    <location>
        <begin position="133"/>
        <end position="217"/>
    </location>
</feature>